<dbReference type="EMBL" id="QGNW01000684">
    <property type="protein sequence ID" value="RVW65962.1"/>
    <property type="molecule type" value="Genomic_DNA"/>
</dbReference>
<comment type="caution">
    <text evidence="2">The sequence shown here is derived from an EMBL/GenBank/DDBJ whole genome shotgun (WGS) entry which is preliminary data.</text>
</comment>
<evidence type="ECO:0008006" key="4">
    <source>
        <dbReference type="Google" id="ProtNLM"/>
    </source>
</evidence>
<dbReference type="PANTHER" id="PTHR33649">
    <property type="entry name" value="PAR1 PROTEIN"/>
    <property type="match status" value="1"/>
</dbReference>
<dbReference type="Pfam" id="PF06521">
    <property type="entry name" value="PAR1"/>
    <property type="match status" value="1"/>
</dbReference>
<evidence type="ECO:0000313" key="2">
    <source>
        <dbReference type="EMBL" id="RVW65962.1"/>
    </source>
</evidence>
<dbReference type="Proteomes" id="UP000288805">
    <property type="component" value="Unassembled WGS sequence"/>
</dbReference>
<protein>
    <recommendedName>
        <fullName evidence="4">PAR1 protein</fullName>
    </recommendedName>
</protein>
<organism evidence="2 3">
    <name type="scientific">Vitis vinifera</name>
    <name type="common">Grape</name>
    <dbReference type="NCBI Taxonomy" id="29760"/>
    <lineage>
        <taxon>Eukaryota</taxon>
        <taxon>Viridiplantae</taxon>
        <taxon>Streptophyta</taxon>
        <taxon>Embryophyta</taxon>
        <taxon>Tracheophyta</taxon>
        <taxon>Spermatophyta</taxon>
        <taxon>Magnoliopsida</taxon>
        <taxon>eudicotyledons</taxon>
        <taxon>Gunneridae</taxon>
        <taxon>Pentapetalae</taxon>
        <taxon>rosids</taxon>
        <taxon>Vitales</taxon>
        <taxon>Vitaceae</taxon>
        <taxon>Viteae</taxon>
        <taxon>Vitis</taxon>
    </lineage>
</organism>
<dbReference type="InterPro" id="IPR009489">
    <property type="entry name" value="PAR1"/>
</dbReference>
<proteinExistence type="predicted"/>
<name>A0A438G175_VITVI</name>
<accession>A0A438G175</accession>
<feature type="signal peptide" evidence="1">
    <location>
        <begin position="1"/>
        <end position="18"/>
    </location>
</feature>
<evidence type="ECO:0000256" key="1">
    <source>
        <dbReference type="SAM" id="SignalP"/>
    </source>
</evidence>
<reference evidence="2 3" key="1">
    <citation type="journal article" date="2018" name="PLoS Genet.">
        <title>Population sequencing reveals clonal diversity and ancestral inbreeding in the grapevine cultivar Chardonnay.</title>
        <authorList>
            <person name="Roach M.J."/>
            <person name="Johnson D.L."/>
            <person name="Bohlmann J."/>
            <person name="van Vuuren H.J."/>
            <person name="Jones S.J."/>
            <person name="Pretorius I.S."/>
            <person name="Schmidt S.A."/>
            <person name="Borneman A.R."/>
        </authorList>
    </citation>
    <scope>NUCLEOTIDE SEQUENCE [LARGE SCALE GENOMIC DNA]</scope>
    <source>
        <strain evidence="3">cv. Chardonnay</strain>
        <tissue evidence="2">Leaf</tissue>
    </source>
</reference>
<keyword evidence="1" id="KW-0732">Signal</keyword>
<feature type="chain" id="PRO_5019353906" description="PAR1 protein" evidence="1">
    <location>
        <begin position="19"/>
        <end position="180"/>
    </location>
</feature>
<sequence length="180" mass="18935">MAFILFFAFSLLLQGALGELICEELPTDLCSFSIASSGKRCLLEKCASTDGTTELQCKTSEVVVDGMSAWIETEQCIHACGVDRNSIGISSDSLLDPQFTAQLCSLACYQNCPNIIDLYFNLASAEGGFLPDLCANPHRAMSELLSSGAASGPISSSVSAISPAYSDSSADYAAAPAPFY</sequence>
<dbReference type="PANTHER" id="PTHR33649:SF4">
    <property type="entry name" value="PAR1 PROTEIN"/>
    <property type="match status" value="1"/>
</dbReference>
<evidence type="ECO:0000313" key="3">
    <source>
        <dbReference type="Proteomes" id="UP000288805"/>
    </source>
</evidence>
<dbReference type="AlphaFoldDB" id="A0A438G175"/>
<gene>
    <name evidence="2" type="ORF">CK203_007562</name>
</gene>